<name>S0PEW9_9ENTE</name>
<dbReference type="Gene3D" id="3.30.429.10">
    <property type="entry name" value="Macrophage Migration Inhibitory Factor"/>
    <property type="match status" value="1"/>
</dbReference>
<accession>S0PEW9</accession>
<evidence type="ECO:0000313" key="1">
    <source>
        <dbReference type="EMBL" id="EOT87238.1"/>
    </source>
</evidence>
<dbReference type="STRING" id="1140003.OMY_00299"/>
<dbReference type="RefSeq" id="WP_016184790.1">
    <property type="nucleotide sequence ID" value="NZ_ASWO01000001.1"/>
</dbReference>
<dbReference type="EMBL" id="ASWO01000001">
    <property type="protein sequence ID" value="EOT87238.1"/>
    <property type="molecule type" value="Genomic_DNA"/>
</dbReference>
<dbReference type="InterPro" id="IPR037479">
    <property type="entry name" value="Tauto_MSAD"/>
</dbReference>
<sequence>MPLIRVDVTEAFTKETTRQILDVIHHQVVDVFKVPKGDRYQILSRHSQDELILEDTGLGFERTANRISIQVFSRPRAKEDKVKFYKGVVTQLEQELGIQGKDVLISIFENSDADWSFGFGEAQFLTGDL</sequence>
<keyword evidence="2" id="KW-1185">Reference proteome</keyword>
<dbReference type="AlphaFoldDB" id="S0PEW9"/>
<dbReference type="eggNOG" id="COG1942">
    <property type="taxonomic scope" value="Bacteria"/>
</dbReference>
<proteinExistence type="predicted"/>
<evidence type="ECO:0000313" key="2">
    <source>
        <dbReference type="Proteomes" id="UP000015961"/>
    </source>
</evidence>
<dbReference type="PATRIC" id="fig|1140003.3.peg.293"/>
<dbReference type="Pfam" id="PF14552">
    <property type="entry name" value="Tautomerase_2"/>
    <property type="match status" value="1"/>
</dbReference>
<evidence type="ECO:0008006" key="3">
    <source>
        <dbReference type="Google" id="ProtNLM"/>
    </source>
</evidence>
<comment type="caution">
    <text evidence="1">The sequence shown here is derived from an EMBL/GenBank/DDBJ whole genome shotgun (WGS) entry which is preliminary data.</text>
</comment>
<dbReference type="InterPro" id="IPR014347">
    <property type="entry name" value="Tautomerase/MIF_sf"/>
</dbReference>
<dbReference type="SUPFAM" id="SSF55331">
    <property type="entry name" value="Tautomerase/MIF"/>
    <property type="match status" value="1"/>
</dbReference>
<reference evidence="1 2" key="1">
    <citation type="submission" date="2013-03" db="EMBL/GenBank/DDBJ databases">
        <title>The Genome Sequence of Enterococcus sulfureus ATCC_49903 (PacBio/Illumina hybrid assembly).</title>
        <authorList>
            <consortium name="The Broad Institute Genomics Platform"/>
            <consortium name="The Broad Institute Genome Sequencing Center for Infectious Disease"/>
            <person name="Earl A."/>
            <person name="Russ C."/>
            <person name="Gilmore M."/>
            <person name="Surin D."/>
            <person name="Walker B."/>
            <person name="Young S."/>
            <person name="Zeng Q."/>
            <person name="Gargeya S."/>
            <person name="Fitzgerald M."/>
            <person name="Haas B."/>
            <person name="Abouelleil A."/>
            <person name="Allen A.W."/>
            <person name="Alvarado L."/>
            <person name="Arachchi H.M."/>
            <person name="Berlin A.M."/>
            <person name="Chapman S.B."/>
            <person name="Gainer-Dewar J."/>
            <person name="Goldberg J."/>
            <person name="Griggs A."/>
            <person name="Gujja S."/>
            <person name="Hansen M."/>
            <person name="Howarth C."/>
            <person name="Imamovic A."/>
            <person name="Ireland A."/>
            <person name="Larimer J."/>
            <person name="McCowan C."/>
            <person name="Murphy C."/>
            <person name="Pearson M."/>
            <person name="Poon T.W."/>
            <person name="Priest M."/>
            <person name="Roberts A."/>
            <person name="Saif S."/>
            <person name="Shea T."/>
            <person name="Sisk P."/>
            <person name="Sykes S."/>
            <person name="Wortman J."/>
            <person name="Nusbaum C."/>
            <person name="Birren B."/>
        </authorList>
    </citation>
    <scope>NUCLEOTIDE SEQUENCE [LARGE SCALE GENOMIC DNA]</scope>
    <source>
        <strain evidence="1 2">ATCC 49903</strain>
    </source>
</reference>
<gene>
    <name evidence="1" type="ORF">I573_00294</name>
</gene>
<organism evidence="1 2">
    <name type="scientific">Enterococcus sulfureus ATCC 49903</name>
    <dbReference type="NCBI Taxonomy" id="1140003"/>
    <lineage>
        <taxon>Bacteria</taxon>
        <taxon>Bacillati</taxon>
        <taxon>Bacillota</taxon>
        <taxon>Bacilli</taxon>
        <taxon>Lactobacillales</taxon>
        <taxon>Enterococcaceae</taxon>
        <taxon>Enterococcus</taxon>
    </lineage>
</organism>
<dbReference type="PANTHER" id="PTHR38460">
    <property type="entry name" value="TAUTOMERASE YOLI-RELATED"/>
    <property type="match status" value="1"/>
</dbReference>
<protein>
    <recommendedName>
        <fullName evidence="3">Tautomerase</fullName>
    </recommendedName>
</protein>
<dbReference type="OrthoDB" id="9804765at2"/>
<dbReference type="PANTHER" id="PTHR38460:SF1">
    <property type="entry name" value="TAUTOMERASE YOLI-RELATED"/>
    <property type="match status" value="1"/>
</dbReference>
<dbReference type="Proteomes" id="UP000015961">
    <property type="component" value="Unassembled WGS sequence"/>
</dbReference>